<feature type="domain" description="TNase-like" evidence="2">
    <location>
        <begin position="60"/>
        <end position="156"/>
    </location>
</feature>
<dbReference type="EMBL" id="BJYR01000019">
    <property type="protein sequence ID" value="GEO01078.1"/>
    <property type="molecule type" value="Genomic_DNA"/>
</dbReference>
<proteinExistence type="predicted"/>
<keyword evidence="1" id="KW-1133">Transmembrane helix</keyword>
<dbReference type="Pfam" id="PF00565">
    <property type="entry name" value="SNase"/>
    <property type="match status" value="1"/>
</dbReference>
<dbReference type="Proteomes" id="UP000321464">
    <property type="component" value="Unassembled WGS sequence"/>
</dbReference>
<dbReference type="PROSITE" id="PS50830">
    <property type="entry name" value="TNASE_3"/>
    <property type="match status" value="1"/>
</dbReference>
<dbReference type="SMART" id="SM00318">
    <property type="entry name" value="SNc"/>
    <property type="match status" value="1"/>
</dbReference>
<name>A0A512AN02_9SPHN</name>
<accession>A0A512AN02</accession>
<keyword evidence="1" id="KW-0812">Transmembrane</keyword>
<gene>
    <name evidence="3" type="ORF">NSE01_29100</name>
</gene>
<keyword evidence="4" id="KW-1185">Reference proteome</keyword>
<evidence type="ECO:0000259" key="2">
    <source>
        <dbReference type="PROSITE" id="PS50830"/>
    </source>
</evidence>
<evidence type="ECO:0000313" key="4">
    <source>
        <dbReference type="Proteomes" id="UP000321464"/>
    </source>
</evidence>
<dbReference type="SUPFAM" id="SSF50199">
    <property type="entry name" value="Staphylococcal nuclease"/>
    <property type="match status" value="1"/>
</dbReference>
<evidence type="ECO:0000256" key="1">
    <source>
        <dbReference type="SAM" id="Phobius"/>
    </source>
</evidence>
<feature type="transmembrane region" description="Helical" evidence="1">
    <location>
        <begin position="21"/>
        <end position="41"/>
    </location>
</feature>
<dbReference type="InterPro" id="IPR035437">
    <property type="entry name" value="SNase_OB-fold_sf"/>
</dbReference>
<evidence type="ECO:0000313" key="3">
    <source>
        <dbReference type="EMBL" id="GEO01078.1"/>
    </source>
</evidence>
<reference evidence="3 4" key="1">
    <citation type="submission" date="2019-07" db="EMBL/GenBank/DDBJ databases">
        <title>Whole genome shotgun sequence of Novosphingobium sediminis NBRC 106119.</title>
        <authorList>
            <person name="Hosoyama A."/>
            <person name="Uohara A."/>
            <person name="Ohji S."/>
            <person name="Ichikawa N."/>
        </authorList>
    </citation>
    <scope>NUCLEOTIDE SEQUENCE [LARGE SCALE GENOMIC DNA]</scope>
    <source>
        <strain evidence="3 4">NBRC 106119</strain>
    </source>
</reference>
<keyword evidence="1" id="KW-0472">Membrane</keyword>
<organism evidence="3 4">
    <name type="scientific">Novosphingobium sediminis</name>
    <dbReference type="NCBI Taxonomy" id="707214"/>
    <lineage>
        <taxon>Bacteria</taxon>
        <taxon>Pseudomonadati</taxon>
        <taxon>Pseudomonadota</taxon>
        <taxon>Alphaproteobacteria</taxon>
        <taxon>Sphingomonadales</taxon>
        <taxon>Sphingomonadaceae</taxon>
        <taxon>Novosphingobium</taxon>
    </lineage>
</organism>
<comment type="caution">
    <text evidence="3">The sequence shown here is derived from an EMBL/GenBank/DDBJ whole genome shotgun (WGS) entry which is preliminary data.</text>
</comment>
<sequence length="169" mass="18416">MRIEQSKNLRHFGDMTHLSPIRLLPVIAAIAGFSLTVPTAIASGASAMTGDHEVAAFGRCEGPARVTCVVDGDTFWYRGLKIRIADINAPELGHPSCADEARLAEGATRRLTDLLNAGPFTLAVEGRETDRYGRALRVVLRGGRSLGEVLEREGLAEHWHGRRGDWCEI</sequence>
<protein>
    <recommendedName>
        <fullName evidence="2">TNase-like domain-containing protein</fullName>
    </recommendedName>
</protein>
<dbReference type="InterPro" id="IPR016071">
    <property type="entry name" value="Staphylococal_nuclease_OB-fold"/>
</dbReference>
<dbReference type="AlphaFoldDB" id="A0A512AN02"/>
<dbReference type="Gene3D" id="2.40.50.90">
    <property type="match status" value="1"/>
</dbReference>